<evidence type="ECO:0000256" key="1">
    <source>
        <dbReference type="SAM" id="MobiDB-lite"/>
    </source>
</evidence>
<proteinExistence type="predicted"/>
<evidence type="ECO:0000313" key="2">
    <source>
        <dbReference type="EMBL" id="OAQ65034.1"/>
    </source>
</evidence>
<dbReference type="Proteomes" id="UP000078397">
    <property type="component" value="Unassembled WGS sequence"/>
</dbReference>
<keyword evidence="3" id="KW-1185">Reference proteome</keyword>
<dbReference type="RefSeq" id="XP_018142348.1">
    <property type="nucleotide sequence ID" value="XM_018291756.1"/>
</dbReference>
<feature type="compositionally biased region" description="Polar residues" evidence="1">
    <location>
        <begin position="19"/>
        <end position="29"/>
    </location>
</feature>
<feature type="region of interest" description="Disordered" evidence="1">
    <location>
        <begin position="1"/>
        <end position="29"/>
    </location>
</feature>
<accession>A0A179FHL8</accession>
<dbReference type="EMBL" id="LSBJ02000005">
    <property type="protein sequence ID" value="OAQ65034.1"/>
    <property type="molecule type" value="Genomic_DNA"/>
</dbReference>
<protein>
    <submittedName>
        <fullName evidence="2">Uncharacterized protein</fullName>
    </submittedName>
</protein>
<evidence type="ECO:0000313" key="3">
    <source>
        <dbReference type="Proteomes" id="UP000078397"/>
    </source>
</evidence>
<name>A0A179FHL8_METCM</name>
<dbReference type="GeneID" id="28855750"/>
<sequence>MLRLQQPGDSPYSMRRNPRNPSATQPSPSFLQNHINIWCLRLTRNRDDRNDQWAFAISSFSNNNWDIVHLEKQGRNLCKLNMVSVAVLSQEVERFRLVTLPAEQRPEILRLANEVSLDTWSADHPSHEHLRKIWDTMNDECWLLEEEYYFGLDTLVRLSREPENWLGLRRIDFE</sequence>
<reference evidence="2 3" key="1">
    <citation type="journal article" date="2016" name="PLoS Pathog.">
        <title>Biosynthesis of antibiotic leucinostatins in bio-control fungus Purpureocillium lilacinum and their inhibition on phytophthora revealed by genome mining.</title>
        <authorList>
            <person name="Wang G."/>
            <person name="Liu Z."/>
            <person name="Lin R."/>
            <person name="Li E."/>
            <person name="Mao Z."/>
            <person name="Ling J."/>
            <person name="Yang Y."/>
            <person name="Yin W.B."/>
            <person name="Xie B."/>
        </authorList>
    </citation>
    <scope>NUCLEOTIDE SEQUENCE [LARGE SCALE GENOMIC DNA]</scope>
    <source>
        <strain evidence="2">170</strain>
    </source>
</reference>
<dbReference type="KEGG" id="pchm:VFPPC_13985"/>
<gene>
    <name evidence="2" type="ORF">VFPPC_13985</name>
</gene>
<organism evidence="2 3">
    <name type="scientific">Pochonia chlamydosporia 170</name>
    <dbReference type="NCBI Taxonomy" id="1380566"/>
    <lineage>
        <taxon>Eukaryota</taxon>
        <taxon>Fungi</taxon>
        <taxon>Dikarya</taxon>
        <taxon>Ascomycota</taxon>
        <taxon>Pezizomycotina</taxon>
        <taxon>Sordariomycetes</taxon>
        <taxon>Hypocreomycetidae</taxon>
        <taxon>Hypocreales</taxon>
        <taxon>Clavicipitaceae</taxon>
        <taxon>Pochonia</taxon>
    </lineage>
</organism>
<dbReference type="AlphaFoldDB" id="A0A179FHL8"/>
<comment type="caution">
    <text evidence="2">The sequence shown here is derived from an EMBL/GenBank/DDBJ whole genome shotgun (WGS) entry which is preliminary data.</text>
</comment>